<keyword evidence="11" id="KW-1039">Host endosome</keyword>
<dbReference type="Gene3D" id="6.10.250.3280">
    <property type="match status" value="1"/>
</dbReference>
<dbReference type="HAMAP" id="MF_04032">
    <property type="entry name" value="HSV_GB"/>
    <property type="match status" value="1"/>
</dbReference>
<keyword evidence="10 17" id="KW-1133">Transmembrane helix</keyword>
<accession>E9M5J5</accession>
<evidence type="ECO:0000256" key="7">
    <source>
        <dbReference type="ARBA" id="ARBA00022844"/>
    </source>
</evidence>
<evidence type="ECO:0000256" key="1">
    <source>
        <dbReference type="ARBA" id="ARBA00022511"/>
    </source>
</evidence>
<evidence type="ECO:0000313" key="23">
    <source>
        <dbReference type="Proteomes" id="UP000134313"/>
    </source>
</evidence>
<evidence type="ECO:0000259" key="18">
    <source>
        <dbReference type="Pfam" id="PF00606"/>
    </source>
</evidence>
<evidence type="ECO:0000313" key="22">
    <source>
        <dbReference type="EMBL" id="ADW24435.1"/>
    </source>
</evidence>
<dbReference type="Gene3D" id="2.30.30.1230">
    <property type="match status" value="1"/>
</dbReference>
<dbReference type="SUPFAM" id="SSF161008">
    <property type="entry name" value="Viral glycoprotein ectodomain-like"/>
    <property type="match status" value="1"/>
</dbReference>
<dbReference type="InterPro" id="IPR038631">
    <property type="entry name" value="Glycoprot_B_PH2_sf"/>
</dbReference>
<feature type="region of interest" description="Disordered" evidence="16">
    <location>
        <begin position="400"/>
        <end position="435"/>
    </location>
</feature>
<keyword evidence="23" id="KW-1185">Reference proteome</keyword>
<keyword evidence="14" id="KW-0325">Glycoprotein</keyword>
<dbReference type="GO" id="GO:0019062">
    <property type="term" value="P:virion attachment to host cell"/>
    <property type="evidence" value="ECO:0007669"/>
    <property type="project" value="UniProtKB-KW"/>
</dbReference>
<keyword evidence="5" id="KW-1161">Viral attachment to host cell</keyword>
<dbReference type="Pfam" id="PF17417">
    <property type="entry name" value="Glycoprot_B_PH2"/>
    <property type="match status" value="1"/>
</dbReference>
<dbReference type="KEGG" id="vg:10192203"/>
<evidence type="ECO:0000256" key="10">
    <source>
        <dbReference type="ARBA" id="ARBA00022989"/>
    </source>
</evidence>
<dbReference type="OrthoDB" id="1372at10239"/>
<evidence type="ECO:0000256" key="3">
    <source>
        <dbReference type="ARBA" id="ARBA00022692"/>
    </source>
</evidence>
<dbReference type="EMBL" id="HQ221963">
    <property type="protein sequence ID" value="ADW24353.1"/>
    <property type="molecule type" value="Genomic_DNA"/>
</dbReference>
<dbReference type="Gene3D" id="1.20.5.1890">
    <property type="match status" value="1"/>
</dbReference>
<evidence type="ECO:0000256" key="5">
    <source>
        <dbReference type="ARBA" id="ARBA00022804"/>
    </source>
</evidence>
<evidence type="ECO:0000256" key="6">
    <source>
        <dbReference type="ARBA" id="ARBA00022812"/>
    </source>
</evidence>
<keyword evidence="4" id="KW-0732">Signal</keyword>
<evidence type="ECO:0000256" key="2">
    <source>
        <dbReference type="ARBA" id="ARBA00022581"/>
    </source>
</evidence>
<dbReference type="InterPro" id="IPR055341">
    <property type="entry name" value="Glycoprotein_B_ecto_C"/>
</dbReference>
<evidence type="ECO:0000256" key="8">
    <source>
        <dbReference type="ARBA" id="ARBA00022870"/>
    </source>
</evidence>
<evidence type="ECO:0000256" key="17">
    <source>
        <dbReference type="SAM" id="Phobius"/>
    </source>
</evidence>
<sequence length="839" mass="94951">MDAMKCLMLAMSLFFSLCTSNMLTPAPPTTLDIVAATETSNKANQTKSKSAMGFDFYRVCGAAATGELFRFDLSRTCPSTRDKEHKEGILLTYKLNIVPYMFSIRRYRKIITQLTVWRGLTETAITDKFEMSVGVQPWETTDMDSIYQCFNSANMVVNGLLQVYTDRDGVNKTVNIRPVDGLTGNIQRYFSQPDLYSDPGWFPGMYRVRTTVNCEIVDMIARSADPYSYIVTALGDTLEVSPFFSKNSTSLKKDHNLRQVTNYKLVDHANRGVTPKGDTRIFLDTPSATYSWKSEAKKEVTCPIVLWKMFPRVIRTQHEHSFHFVANEVTATFTTPLTQVQNFSAQYSCVESEINETVAKQLSKLNETYTRDGDIEYYQTEGNIFVVWVPLRHLTLEEYNVTTEDGPPEPTKSPTLSRRRRDVSSSNSSLSPAVSKGGESAIVTAQIQFAYDKLTTSVNDVLEELSRAWCREQVRESLVWYELSKVNPTSVMSAIYGRPVSAKYVGDAISITDCIYLDQESVNIHQSMRMQDDETTCYSRPRVTFKFLNSSTVLTGQLGSRKEIILSTANIEPCKPDAEHYFLVGDSVYVYKNYIFASKQNISSIATLDTFIALNLTFIENIDFRTVELYSSAERKLSSVFDIETMFREYNYYTYSLAGLKKDLDNTIDYNRDRLRQDLSDMLADLGDIGKAVVNVVSSVVTVFSSIVTGFIKLFTNPIGGIFILLIIVGIIFLVFILNRRNQAFEQAPIKMLYPSVEQYPGYGSTEAQNTNAGSQIDSEEIKRILAGMHKVHAEEKAAQLALKKSRPSLWQTATDYLRHRRRGYKALNSRAEEAETKL</sequence>
<reference evidence="23 24" key="1">
    <citation type="journal article" date="2011" name="J. Virol.">
        <title>Identification and sequencing of a novel rodent gammaherpesvirus that establishes acute and latent infection in laboratory mice.</title>
        <authorList>
            <person name="Loh J."/>
            <person name="Zhao G."/>
            <person name="Nelson C.A."/>
            <person name="Coder P."/>
            <person name="Droit L."/>
            <person name="Handley S.A."/>
            <person name="Johnson L.S."/>
            <person name="Vachharajani P."/>
            <person name="Guzman H."/>
            <person name="Tesh R.B."/>
            <person name="Wang D."/>
            <person name="Fremont D.H."/>
            <person name="Virgin H.W."/>
        </authorList>
    </citation>
    <scope>NUCLEOTIDE SEQUENCE [LARGE SCALE GENOMIC DNA]</scope>
</reference>
<evidence type="ECO:0000259" key="20">
    <source>
        <dbReference type="Pfam" id="PF17417"/>
    </source>
</evidence>
<evidence type="ECO:0000256" key="9">
    <source>
        <dbReference type="ARBA" id="ARBA00022879"/>
    </source>
</evidence>
<dbReference type="GO" id="GO:0019031">
    <property type="term" value="C:viral envelope"/>
    <property type="evidence" value="ECO:0007669"/>
    <property type="project" value="UniProtKB-KW"/>
</dbReference>
<keyword evidence="9" id="KW-0261">Viral envelope protein</keyword>
<dbReference type="Proteomes" id="UP000134313">
    <property type="component" value="Segment"/>
</dbReference>
<dbReference type="InterPro" id="IPR035381">
    <property type="entry name" value="Glycoprot_B_PH2"/>
</dbReference>
<dbReference type="InterPro" id="IPR035377">
    <property type="entry name" value="Glycoprot_B_PH1"/>
</dbReference>
<keyword evidence="3 17" id="KW-0812">Transmembrane</keyword>
<keyword evidence="2" id="KW-0945">Host-virus interaction</keyword>
<organism evidence="21 23">
    <name type="scientific">Cricetid gammaherpesvirus 2</name>
    <dbReference type="NCBI Taxonomy" id="1605972"/>
    <lineage>
        <taxon>Viruses</taxon>
        <taxon>Duplodnaviria</taxon>
        <taxon>Heunggongvirae</taxon>
        <taxon>Peploviricota</taxon>
        <taxon>Herviviricetes</taxon>
        <taxon>Herpesvirales</taxon>
        <taxon>Orthoherpesviridae</taxon>
        <taxon>Gammaherpesvirinae</taxon>
        <taxon>Rhadinovirus</taxon>
        <taxon>Rhadinovirus cricetidgamma2</taxon>
    </lineage>
</organism>
<evidence type="ECO:0000256" key="16">
    <source>
        <dbReference type="SAM" id="MobiDB-lite"/>
    </source>
</evidence>
<evidence type="ECO:0000256" key="4">
    <source>
        <dbReference type="ARBA" id="ARBA00022729"/>
    </source>
</evidence>
<keyword evidence="13" id="KW-1015">Disulfide bond</keyword>
<keyword evidence="15" id="KW-1160">Virus entry into host cell</keyword>
<dbReference type="RefSeq" id="YP_004207848.1">
    <property type="nucleotide sequence ID" value="NC_015049.1"/>
</dbReference>
<dbReference type="GO" id="GO:0046718">
    <property type="term" value="P:symbiont entry into host cell"/>
    <property type="evidence" value="ECO:0007669"/>
    <property type="project" value="UniProtKB-KW"/>
</dbReference>
<evidence type="ECO:0000256" key="13">
    <source>
        <dbReference type="ARBA" id="ARBA00023157"/>
    </source>
</evidence>
<evidence type="ECO:0000256" key="15">
    <source>
        <dbReference type="ARBA" id="ARBA00023296"/>
    </source>
</evidence>
<dbReference type="Gene3D" id="2.30.29.100">
    <property type="match status" value="1"/>
</dbReference>
<feature type="domain" description="Herpesvirus glycoprotein B ectodomain C-terminal" evidence="18">
    <location>
        <begin position="442"/>
        <end position="662"/>
    </location>
</feature>
<keyword evidence="7" id="KW-0946">Virion</keyword>
<dbReference type="InterPro" id="IPR000234">
    <property type="entry name" value="Herpes_Glycoprot_B"/>
</dbReference>
<gene>
    <name evidence="22" type="ORF">RHVP-L.8</name>
    <name evidence="21" type="ORF">RHVP.8</name>
</gene>
<dbReference type="Pfam" id="PF00606">
    <property type="entry name" value="Glycoprotein_B"/>
    <property type="match status" value="1"/>
</dbReference>
<name>E9M5J5_9GAMA</name>
<evidence type="ECO:0000313" key="21">
    <source>
        <dbReference type="EMBL" id="ADW24353.1"/>
    </source>
</evidence>
<evidence type="ECO:0000313" key="24">
    <source>
        <dbReference type="Proteomes" id="UP000164320"/>
    </source>
</evidence>
<proteinExistence type="inferred from homology"/>
<dbReference type="Proteomes" id="UP000164320">
    <property type="component" value="Genome"/>
</dbReference>
<dbReference type="Pfam" id="PF17416">
    <property type="entry name" value="Glycoprot_B_PH1"/>
    <property type="match status" value="1"/>
</dbReference>
<dbReference type="GeneID" id="10192203"/>
<keyword evidence="1" id="KW-1032">Host cell membrane</keyword>
<feature type="domain" description="Herpesvirus Glycoprotein B PH-like" evidence="19">
    <location>
        <begin position="96"/>
        <end position="302"/>
    </location>
</feature>
<evidence type="ECO:0000256" key="12">
    <source>
        <dbReference type="ARBA" id="ARBA00023136"/>
    </source>
</evidence>
<evidence type="ECO:0000259" key="19">
    <source>
        <dbReference type="Pfam" id="PF17416"/>
    </source>
</evidence>
<keyword evidence="8" id="KW-1043">Host membrane</keyword>
<protein>
    <submittedName>
        <fullName evidence="21">Glycoprotein B</fullName>
    </submittedName>
</protein>
<keyword evidence="6" id="KW-1040">Host Golgi apparatus</keyword>
<dbReference type="EMBL" id="HQ698924">
    <property type="protein sequence ID" value="ADW24435.1"/>
    <property type="molecule type" value="Genomic_DNA"/>
</dbReference>
<keyword evidence="12 17" id="KW-0472">Membrane</keyword>
<feature type="transmembrane region" description="Helical" evidence="17">
    <location>
        <begin position="719"/>
        <end position="738"/>
    </location>
</feature>
<evidence type="ECO:0000256" key="14">
    <source>
        <dbReference type="ARBA" id="ARBA00023180"/>
    </source>
</evidence>
<evidence type="ECO:0000256" key="11">
    <source>
        <dbReference type="ARBA" id="ARBA00023046"/>
    </source>
</evidence>
<feature type="domain" description="Herpesvirus Glycoprotein B PH-like" evidence="20">
    <location>
        <begin position="305"/>
        <end position="398"/>
    </location>
</feature>